<comment type="caution">
    <text evidence="3">The sequence shown here is derived from an EMBL/GenBank/DDBJ whole genome shotgun (WGS) entry which is preliminary data.</text>
</comment>
<evidence type="ECO:0000313" key="3">
    <source>
        <dbReference type="EMBL" id="GFB19710.1"/>
    </source>
</evidence>
<name>A0A699L3S4_TANCI</name>
<protein>
    <submittedName>
        <fullName evidence="3">Uncharacterized protein</fullName>
    </submittedName>
</protein>
<feature type="non-terminal residue" evidence="3">
    <location>
        <position position="463"/>
    </location>
</feature>
<keyword evidence="2" id="KW-0472">Membrane</keyword>
<reference evidence="3" key="1">
    <citation type="journal article" date="2019" name="Sci. Rep.">
        <title>Draft genome of Tanacetum cinerariifolium, the natural source of mosquito coil.</title>
        <authorList>
            <person name="Yamashiro T."/>
            <person name="Shiraishi A."/>
            <person name="Satake H."/>
            <person name="Nakayama K."/>
        </authorList>
    </citation>
    <scope>NUCLEOTIDE SEQUENCE</scope>
</reference>
<feature type="compositionally biased region" description="Acidic residues" evidence="1">
    <location>
        <begin position="24"/>
        <end position="34"/>
    </location>
</feature>
<evidence type="ECO:0000256" key="1">
    <source>
        <dbReference type="SAM" id="MobiDB-lite"/>
    </source>
</evidence>
<proteinExistence type="predicted"/>
<keyword evidence="2" id="KW-0812">Transmembrane</keyword>
<gene>
    <name evidence="3" type="ORF">Tci_691681</name>
</gene>
<dbReference type="AlphaFoldDB" id="A0A699L3S4"/>
<keyword evidence="2" id="KW-1133">Transmembrane helix</keyword>
<feature type="region of interest" description="Disordered" evidence="1">
    <location>
        <begin position="23"/>
        <end position="72"/>
    </location>
</feature>
<evidence type="ECO:0000256" key="2">
    <source>
        <dbReference type="SAM" id="Phobius"/>
    </source>
</evidence>
<organism evidence="3">
    <name type="scientific">Tanacetum cinerariifolium</name>
    <name type="common">Dalmatian daisy</name>
    <name type="synonym">Chrysanthemum cinerariifolium</name>
    <dbReference type="NCBI Taxonomy" id="118510"/>
    <lineage>
        <taxon>Eukaryota</taxon>
        <taxon>Viridiplantae</taxon>
        <taxon>Streptophyta</taxon>
        <taxon>Embryophyta</taxon>
        <taxon>Tracheophyta</taxon>
        <taxon>Spermatophyta</taxon>
        <taxon>Magnoliopsida</taxon>
        <taxon>eudicotyledons</taxon>
        <taxon>Gunneridae</taxon>
        <taxon>Pentapetalae</taxon>
        <taxon>asterids</taxon>
        <taxon>campanulids</taxon>
        <taxon>Asterales</taxon>
        <taxon>Asteraceae</taxon>
        <taxon>Asteroideae</taxon>
        <taxon>Anthemideae</taxon>
        <taxon>Anthemidinae</taxon>
        <taxon>Tanacetum</taxon>
    </lineage>
</organism>
<dbReference type="EMBL" id="BKCJ010573188">
    <property type="protein sequence ID" value="GFB19710.1"/>
    <property type="molecule type" value="Genomic_DNA"/>
</dbReference>
<accession>A0A699L3S4</accession>
<feature type="non-terminal residue" evidence="3">
    <location>
        <position position="1"/>
    </location>
</feature>
<sequence>KLEEKKIEEERAAKAKYWKLPVCYDDDDDDDEERPDSLNDNIISRLPPSSAITPDEPVLSTEEPDNSLSMGDEHLDTIQATGSDEFIKSGVENLIPILSESEGIPEHKCDVDDDSFSIDDIDYVEASPPDSELVSSEVMEIVIPEVGGIDDDILLTINHDDLYEKLRNVNLLISKIEAINVNPTPSSDCKTKSSSTSLNSLLEETNTFDNSLPEFETFCFDVEEISSGSTTTHLDISLSEYEAFHDDHVKEISSGSPTTHSDSPFYASFMFNLSINPFPPANRSDSYEFTDELIPFISAPEYDCLCFTVEPNSRDFNKDVVENISPTKEPHVFTVLPTHPTLQLNTKFQPSSEYLFAYVVWIFLPFLVYSVVPYYLPSLRNEDIIFDPDICKSTFSKPDISHLCGTVKKFNTHRSHLNICPMLIHGQNNPPLDVLLFHFYPLDSLKYGGIWSSSFDLKQALRR</sequence>
<feature type="transmembrane region" description="Helical" evidence="2">
    <location>
        <begin position="355"/>
        <end position="376"/>
    </location>
</feature>